<evidence type="ECO:0000313" key="2">
    <source>
        <dbReference type="EMBL" id="ETO19200.1"/>
    </source>
</evidence>
<comment type="caution">
    <text evidence="2">The sequence shown here is derived from an EMBL/GenBank/DDBJ whole genome shotgun (WGS) entry which is preliminary data.</text>
</comment>
<evidence type="ECO:0000313" key="3">
    <source>
        <dbReference type="Proteomes" id="UP000023152"/>
    </source>
</evidence>
<evidence type="ECO:0000256" key="1">
    <source>
        <dbReference type="SAM" id="Phobius"/>
    </source>
</evidence>
<gene>
    <name evidence="2" type="ORF">RFI_18030</name>
</gene>
<keyword evidence="1" id="KW-0472">Membrane</keyword>
<keyword evidence="1" id="KW-1133">Transmembrane helix</keyword>
<feature type="non-terminal residue" evidence="2">
    <location>
        <position position="1"/>
    </location>
</feature>
<dbReference type="EMBL" id="ASPP01013910">
    <property type="protein sequence ID" value="ETO19200.1"/>
    <property type="molecule type" value="Genomic_DNA"/>
</dbReference>
<feature type="transmembrane region" description="Helical" evidence="1">
    <location>
        <begin position="205"/>
        <end position="228"/>
    </location>
</feature>
<sequence length="255" mass="30330">NELYVIKGDNEEGDGIICLKFIVLKKKDKTKNVSYDLNLCYALKDMFYLTLLFKKKETFSSSGCYNKDWVLYLFGEECLQCYLKQNNGKCPIQQHEPVKTDTQIIELTNDIRQSKSEMNQIITQFKQQTEQCQSAFDICTKHNVNIIYFYNHLSTYALFEELNETKQSEEILKIIISFKTIRWIHEFDKYVIIIKIITKKKENEVLYFLLFILLIVDSTDLLLFKFAIFSKKETREFDIEIFDINKYHNLSNVKD</sequence>
<dbReference type="AlphaFoldDB" id="X6MYS9"/>
<reference evidence="2 3" key="1">
    <citation type="journal article" date="2013" name="Curr. Biol.">
        <title>The Genome of the Foraminiferan Reticulomyxa filosa.</title>
        <authorList>
            <person name="Glockner G."/>
            <person name="Hulsmann N."/>
            <person name="Schleicher M."/>
            <person name="Noegel A.A."/>
            <person name="Eichinger L."/>
            <person name="Gallinger C."/>
            <person name="Pawlowski J."/>
            <person name="Sierra R."/>
            <person name="Euteneuer U."/>
            <person name="Pillet L."/>
            <person name="Moustafa A."/>
            <person name="Platzer M."/>
            <person name="Groth M."/>
            <person name="Szafranski K."/>
            <person name="Schliwa M."/>
        </authorList>
    </citation>
    <scope>NUCLEOTIDE SEQUENCE [LARGE SCALE GENOMIC DNA]</scope>
</reference>
<accession>X6MYS9</accession>
<name>X6MYS9_RETFI</name>
<dbReference type="Proteomes" id="UP000023152">
    <property type="component" value="Unassembled WGS sequence"/>
</dbReference>
<proteinExistence type="predicted"/>
<organism evidence="2 3">
    <name type="scientific">Reticulomyxa filosa</name>
    <dbReference type="NCBI Taxonomy" id="46433"/>
    <lineage>
        <taxon>Eukaryota</taxon>
        <taxon>Sar</taxon>
        <taxon>Rhizaria</taxon>
        <taxon>Retaria</taxon>
        <taxon>Foraminifera</taxon>
        <taxon>Monothalamids</taxon>
        <taxon>Reticulomyxidae</taxon>
        <taxon>Reticulomyxa</taxon>
    </lineage>
</organism>
<keyword evidence="3" id="KW-1185">Reference proteome</keyword>
<protein>
    <submittedName>
        <fullName evidence="2">Uncharacterized protein</fullName>
    </submittedName>
</protein>
<keyword evidence="1" id="KW-0812">Transmembrane</keyword>